<keyword evidence="1" id="KW-0808">Transferase</keyword>
<reference evidence="1 2" key="1">
    <citation type="submission" date="2022-05" db="EMBL/GenBank/DDBJ databases">
        <authorList>
            <person name="Zhou X."/>
            <person name="Li K."/>
            <person name="Man Y."/>
        </authorList>
    </citation>
    <scope>NUCLEOTIDE SEQUENCE [LARGE SCALE GENOMIC DNA]</scope>
    <source>
        <strain evidence="1 2">MS405</strain>
    </source>
</reference>
<dbReference type="RefSeq" id="WP_249585861.1">
    <property type="nucleotide sequence ID" value="NZ_BAAAQL010000002.1"/>
</dbReference>
<dbReference type="EMBL" id="CP097289">
    <property type="protein sequence ID" value="UQT54365.1"/>
    <property type="molecule type" value="Genomic_DNA"/>
</dbReference>
<keyword evidence="1" id="KW-0489">Methyltransferase</keyword>
<dbReference type="PROSITE" id="PS00092">
    <property type="entry name" value="N6_MTASE"/>
    <property type="match status" value="1"/>
</dbReference>
<accession>A0ABY4PLW7</accession>
<sequence length="298" mass="31470">MDPKLYQRVNEVLEAVGGRWSRTAEAHLFPMGAAEAIAPVLAGGQVVTLREKRNQAQYFPTPPAVVNRLLEIAAINPGMEVLEPSAGSGAIAAAVADLGAVVDCFEQDPGCAGLLDGVSTIRTVRVADFLTVPATPAYDRVVMNPPFTRQADVAHVRHALGFLRPEGLLVAVMSGAVAYQNGPAAEFRKLVEERGGQAEMLPEKAFAASGTGVRTMVVTVPATRPADASPTVWPIREAEQADEPEFADPAQIARQIVADLRKATRAFEAVAKALEQATSKPAEAVSEPGVQLGFDEVA</sequence>
<name>A0ABY4PLW7_9ACTN</name>
<gene>
    <name evidence="1" type="ORF">M4V62_04280</name>
</gene>
<dbReference type="InterPro" id="IPR002052">
    <property type="entry name" value="DNA_methylase_N6_adenine_CS"/>
</dbReference>
<dbReference type="SUPFAM" id="SSF53335">
    <property type="entry name" value="S-adenosyl-L-methionine-dependent methyltransferases"/>
    <property type="match status" value="1"/>
</dbReference>
<proteinExistence type="predicted"/>
<dbReference type="PRINTS" id="PR00507">
    <property type="entry name" value="N12N6MTFRASE"/>
</dbReference>
<protein>
    <submittedName>
        <fullName evidence="1">Class I SAM-dependent methyltransferase</fullName>
    </submittedName>
</protein>
<dbReference type="GO" id="GO:0032259">
    <property type="term" value="P:methylation"/>
    <property type="evidence" value="ECO:0007669"/>
    <property type="project" value="UniProtKB-KW"/>
</dbReference>
<dbReference type="Gene3D" id="3.40.50.150">
    <property type="entry name" value="Vaccinia Virus protein VP39"/>
    <property type="match status" value="1"/>
</dbReference>
<dbReference type="InterPro" id="IPR029063">
    <property type="entry name" value="SAM-dependent_MTases_sf"/>
</dbReference>
<dbReference type="Proteomes" id="UP000829992">
    <property type="component" value="Chromosome"/>
</dbReference>
<evidence type="ECO:0000313" key="1">
    <source>
        <dbReference type="EMBL" id="UQT54365.1"/>
    </source>
</evidence>
<dbReference type="GO" id="GO:0008168">
    <property type="term" value="F:methyltransferase activity"/>
    <property type="evidence" value="ECO:0007669"/>
    <property type="project" value="UniProtKB-KW"/>
</dbReference>
<organism evidence="1 2">
    <name type="scientific">Streptomyces durmitorensis</name>
    <dbReference type="NCBI Taxonomy" id="319947"/>
    <lineage>
        <taxon>Bacteria</taxon>
        <taxon>Bacillati</taxon>
        <taxon>Actinomycetota</taxon>
        <taxon>Actinomycetes</taxon>
        <taxon>Kitasatosporales</taxon>
        <taxon>Streptomycetaceae</taxon>
        <taxon>Streptomyces</taxon>
    </lineage>
</organism>
<evidence type="ECO:0000313" key="2">
    <source>
        <dbReference type="Proteomes" id="UP000829992"/>
    </source>
</evidence>
<keyword evidence="2" id="KW-1185">Reference proteome</keyword>